<proteinExistence type="predicted"/>
<dbReference type="STRING" id="1114924.SAMN05216258_1037"/>
<feature type="chain" id="PRO_5011509935" description="Lipoprotein" evidence="1">
    <location>
        <begin position="23"/>
        <end position="159"/>
    </location>
</feature>
<evidence type="ECO:0008006" key="4">
    <source>
        <dbReference type="Google" id="ProtNLM"/>
    </source>
</evidence>
<name>A0A1I3DTP1_9RHOB</name>
<dbReference type="Proteomes" id="UP000199377">
    <property type="component" value="Unassembled WGS sequence"/>
</dbReference>
<reference evidence="2 3" key="1">
    <citation type="submission" date="2016-10" db="EMBL/GenBank/DDBJ databases">
        <authorList>
            <person name="de Groot N.N."/>
        </authorList>
    </citation>
    <scope>NUCLEOTIDE SEQUENCE [LARGE SCALE GENOMIC DNA]</scope>
    <source>
        <strain evidence="2 3">CGMCC 1.11030</strain>
    </source>
</reference>
<sequence length="159" mass="17196">MMSSRARLALVGAMALGLAACGGDKPAPKPVVNLYQADCYTVDPYQPIRIDKPAAGVPENMKAFLGAWGGGAWDGSVCHDLWVMNVDPSGNVLMFDAHGPGFFPDATAFTRKGRISPEGRMRVRKGPAVVEYWIAEDGRLHGTRTIGKKVQHVIMSRRS</sequence>
<organism evidence="2 3">
    <name type="scientific">Albimonas pacifica</name>
    <dbReference type="NCBI Taxonomy" id="1114924"/>
    <lineage>
        <taxon>Bacteria</taxon>
        <taxon>Pseudomonadati</taxon>
        <taxon>Pseudomonadota</taxon>
        <taxon>Alphaproteobacteria</taxon>
        <taxon>Rhodobacterales</taxon>
        <taxon>Paracoccaceae</taxon>
        <taxon>Albimonas</taxon>
    </lineage>
</organism>
<dbReference type="PROSITE" id="PS51257">
    <property type="entry name" value="PROKAR_LIPOPROTEIN"/>
    <property type="match status" value="1"/>
</dbReference>
<keyword evidence="3" id="KW-1185">Reference proteome</keyword>
<evidence type="ECO:0000313" key="2">
    <source>
        <dbReference type="EMBL" id="SFH90086.1"/>
    </source>
</evidence>
<evidence type="ECO:0000256" key="1">
    <source>
        <dbReference type="SAM" id="SignalP"/>
    </source>
</evidence>
<feature type="signal peptide" evidence="1">
    <location>
        <begin position="1"/>
        <end position="22"/>
    </location>
</feature>
<keyword evidence="1" id="KW-0732">Signal</keyword>
<dbReference type="AlphaFoldDB" id="A0A1I3DTP1"/>
<evidence type="ECO:0000313" key="3">
    <source>
        <dbReference type="Proteomes" id="UP000199377"/>
    </source>
</evidence>
<dbReference type="OrthoDB" id="7866554at2"/>
<dbReference type="EMBL" id="FOQH01000003">
    <property type="protein sequence ID" value="SFH90086.1"/>
    <property type="molecule type" value="Genomic_DNA"/>
</dbReference>
<accession>A0A1I3DTP1</accession>
<protein>
    <recommendedName>
        <fullName evidence="4">Lipoprotein</fullName>
    </recommendedName>
</protein>
<dbReference type="RefSeq" id="WP_092858823.1">
    <property type="nucleotide sequence ID" value="NZ_FOQH01000003.1"/>
</dbReference>
<gene>
    <name evidence="2" type="ORF">SAMN05216258_1037</name>
</gene>